<dbReference type="Gene3D" id="1.10.3100.20">
    <property type="entry name" value="Protein of unknown function DUF269"/>
    <property type="match status" value="1"/>
</dbReference>
<dbReference type="Proteomes" id="UP000031368">
    <property type="component" value="Plasmid pRgalR602b"/>
</dbReference>
<geneLocation type="plasmid" evidence="2 3">
    <name>pRgalR602b</name>
</geneLocation>
<evidence type="ECO:0000256" key="1">
    <source>
        <dbReference type="SAM" id="MobiDB-lite"/>
    </source>
</evidence>
<name>A0A0B4XAS8_9HYPH</name>
<evidence type="ECO:0000313" key="2">
    <source>
        <dbReference type="EMBL" id="AJD43723.1"/>
    </source>
</evidence>
<keyword evidence="2" id="KW-0614">Plasmid</keyword>
<proteinExistence type="predicted"/>
<dbReference type="InterPro" id="IPR004952">
    <property type="entry name" value="NifX-assoc_nitrogen_fix"/>
</dbReference>
<feature type="compositionally biased region" description="Basic residues" evidence="1">
    <location>
        <begin position="115"/>
        <end position="126"/>
    </location>
</feature>
<feature type="region of interest" description="Disordered" evidence="1">
    <location>
        <begin position="102"/>
        <end position="143"/>
    </location>
</feature>
<dbReference type="AlphaFoldDB" id="A0A0B4XAS8"/>
<sequence length="143" mass="15940">MECLVRLVQEELLSDFVVTKEQRRGMAIIGDPDPDVLARLQIFYTCVALGMEERTCLQISSLMTMNHEGFGRVVLTTGRGVAQQGKTVGRYSLMAIKAHSPQNHVREQLADLRQSRRTAGPRRKGSRGTSAVCKSARRQAQEP</sequence>
<dbReference type="EMBL" id="CP006879">
    <property type="protein sequence ID" value="AJD43723.1"/>
    <property type="molecule type" value="Genomic_DNA"/>
</dbReference>
<evidence type="ECO:0000313" key="3">
    <source>
        <dbReference type="Proteomes" id="UP000031368"/>
    </source>
</evidence>
<keyword evidence="3" id="KW-1185">Reference proteome</keyword>
<accession>A0A0B4XAS8</accession>
<gene>
    <name evidence="2" type="ORF">RGR602_PB00186</name>
</gene>
<reference evidence="2 3" key="1">
    <citation type="submission" date="2013-11" db="EMBL/GenBank/DDBJ databases">
        <title>Complete genome sequence of Rhizobium gallicum bv. gallicum R602.</title>
        <authorList>
            <person name="Bustos P."/>
            <person name="Santamaria R.I."/>
            <person name="Lozano L."/>
            <person name="Acosta J.L."/>
            <person name="Ormeno-Orrillo E."/>
            <person name="Rogel M.A."/>
            <person name="Romero D."/>
            <person name="Cevallos M.A."/>
            <person name="Martinez-Romero E."/>
            <person name="Gonzalez V."/>
        </authorList>
    </citation>
    <scope>NUCLEOTIDE SEQUENCE [LARGE SCALE GENOMIC DNA]</scope>
    <source>
        <strain evidence="2 3">R602</strain>
        <plasmid evidence="2 3">pRgalR602b</plasmid>
    </source>
</reference>
<protein>
    <submittedName>
        <fullName evidence="2">Uncharacterized protein</fullName>
    </submittedName>
</protein>
<feature type="compositionally biased region" description="Basic and acidic residues" evidence="1">
    <location>
        <begin position="104"/>
        <end position="114"/>
    </location>
</feature>
<dbReference type="KEGG" id="rga:RGR602_PB00186"/>
<dbReference type="Pfam" id="PF03270">
    <property type="entry name" value="DUF269"/>
    <property type="match status" value="1"/>
</dbReference>
<dbReference type="HOGENOM" id="CLU_1804636_0_0_5"/>
<organism evidence="2 3">
    <name type="scientific">Rhizobium gallicum bv. gallicum R602sp</name>
    <dbReference type="NCBI Taxonomy" id="1041138"/>
    <lineage>
        <taxon>Bacteria</taxon>
        <taxon>Pseudomonadati</taxon>
        <taxon>Pseudomonadota</taxon>
        <taxon>Alphaproteobacteria</taxon>
        <taxon>Hyphomicrobiales</taxon>
        <taxon>Rhizobiaceae</taxon>
        <taxon>Rhizobium/Agrobacterium group</taxon>
        <taxon>Rhizobium</taxon>
    </lineage>
</organism>